<evidence type="ECO:0008006" key="5">
    <source>
        <dbReference type="Google" id="ProtNLM"/>
    </source>
</evidence>
<dbReference type="EMBL" id="BAAAUV010000003">
    <property type="protein sequence ID" value="GAA3200076.1"/>
    <property type="molecule type" value="Genomic_DNA"/>
</dbReference>
<keyword evidence="1" id="KW-0812">Transmembrane</keyword>
<feature type="chain" id="PRO_5045908988" description="DUF916 domain-containing protein" evidence="2">
    <location>
        <begin position="21"/>
        <end position="298"/>
    </location>
</feature>
<feature type="transmembrane region" description="Helical" evidence="1">
    <location>
        <begin position="259"/>
        <end position="279"/>
    </location>
</feature>
<proteinExistence type="predicted"/>
<evidence type="ECO:0000256" key="2">
    <source>
        <dbReference type="SAM" id="SignalP"/>
    </source>
</evidence>
<evidence type="ECO:0000313" key="4">
    <source>
        <dbReference type="Proteomes" id="UP001501237"/>
    </source>
</evidence>
<comment type="caution">
    <text evidence="3">The sequence shown here is derived from an EMBL/GenBank/DDBJ whole genome shotgun (WGS) entry which is preliminary data.</text>
</comment>
<protein>
    <recommendedName>
        <fullName evidence="5">DUF916 domain-containing protein</fullName>
    </recommendedName>
</protein>
<evidence type="ECO:0000313" key="3">
    <source>
        <dbReference type="EMBL" id="GAA3200076.1"/>
    </source>
</evidence>
<dbReference type="Gene3D" id="2.60.40.10">
    <property type="entry name" value="Immunoglobulins"/>
    <property type="match status" value="1"/>
</dbReference>
<dbReference type="Proteomes" id="UP001501237">
    <property type="component" value="Unassembled WGS sequence"/>
</dbReference>
<accession>A0ABP6Q1P2</accession>
<organism evidence="3 4">
    <name type="scientific">Actinocorallia longicatena</name>
    <dbReference type="NCBI Taxonomy" id="111803"/>
    <lineage>
        <taxon>Bacteria</taxon>
        <taxon>Bacillati</taxon>
        <taxon>Actinomycetota</taxon>
        <taxon>Actinomycetes</taxon>
        <taxon>Streptosporangiales</taxon>
        <taxon>Thermomonosporaceae</taxon>
        <taxon>Actinocorallia</taxon>
    </lineage>
</organism>
<dbReference type="RefSeq" id="WP_344823159.1">
    <property type="nucleotide sequence ID" value="NZ_BAAAUV010000003.1"/>
</dbReference>
<reference evidence="4" key="1">
    <citation type="journal article" date="2019" name="Int. J. Syst. Evol. Microbiol.">
        <title>The Global Catalogue of Microorganisms (GCM) 10K type strain sequencing project: providing services to taxonomists for standard genome sequencing and annotation.</title>
        <authorList>
            <consortium name="The Broad Institute Genomics Platform"/>
            <consortium name="The Broad Institute Genome Sequencing Center for Infectious Disease"/>
            <person name="Wu L."/>
            <person name="Ma J."/>
        </authorList>
    </citation>
    <scope>NUCLEOTIDE SEQUENCE [LARGE SCALE GENOMIC DNA]</scope>
    <source>
        <strain evidence="4">JCM 9377</strain>
    </source>
</reference>
<gene>
    <name evidence="3" type="ORF">GCM10010468_12520</name>
</gene>
<feature type="signal peptide" evidence="2">
    <location>
        <begin position="1"/>
        <end position="20"/>
    </location>
</feature>
<dbReference type="InterPro" id="IPR013783">
    <property type="entry name" value="Ig-like_fold"/>
</dbReference>
<keyword evidence="2" id="KW-0732">Signal</keyword>
<sequence>MAALAVPCLVAVLVPGPVAASDTPGFGLQVSPTRLVVPQGTISTARTFKIANKGRSPFVVTVEASDFTSNTDGALKFLADAPFAASSWASVSPSRFAVPPGATRNVKLELSIPEDPEPGDHQFALIFKVPAGRGAANIRINRGIAAPVYVTVPGPVDSSVRVAGLHAPDFVLGGPVRLTARIQDTGTVHRDFRGPGRLGIRAGGARVAFPDFTVPRGSTREVQATWNPPLLCVCHARLSLPGRVAEPATATVRVIVLPLHLFGAVLGGLAVVLVIAWFARRRYRNSVRIAAEEIAGGR</sequence>
<keyword evidence="4" id="KW-1185">Reference proteome</keyword>
<evidence type="ECO:0000256" key="1">
    <source>
        <dbReference type="SAM" id="Phobius"/>
    </source>
</evidence>
<keyword evidence="1" id="KW-0472">Membrane</keyword>
<name>A0ABP6Q1P2_9ACTN</name>
<keyword evidence="1" id="KW-1133">Transmembrane helix</keyword>